<dbReference type="Proteomes" id="UP000271241">
    <property type="component" value="Unassembled WGS sequence"/>
</dbReference>
<name>A0A4P9XL50_9FUNG</name>
<dbReference type="AlphaFoldDB" id="A0A4P9XL50"/>
<feature type="transmembrane region" description="Helical" evidence="1">
    <location>
        <begin position="255"/>
        <end position="274"/>
    </location>
</feature>
<evidence type="ECO:0000313" key="2">
    <source>
        <dbReference type="EMBL" id="RKP06568.1"/>
    </source>
</evidence>
<sequence>MTISTANQTTTIYMSGYLHSRPTIDVPTDAVMLQPQFGKNAECVLTSKPLSDLRSDPASDLAVIVRWSAAMAAGCQTIAQCAKAVVKYVGPQPEGVTAVFVLLQDVYVEGLPGGPLNSPYVAEHTLAADDGDPAITTFMSSWYQVDEIEAFMSTSAQQHTVDFTPSIGPWNVMFESVPYQITVCLCGGINGVLIIYSIYQLVGSIYVYQARFNIRNGILLLAIFVAAFGITDIFLPKTLKATWLVQSVASMLANQALNVLLILWCRLLIVAHLYPRAKLYLHSIYIAAILEILWAAASVLYMTVGHLALFCCAGMSIKIASEAIAQFEVLSGDVAAVAIHYCFRYMGESVCAASLLMVQIVKAGPSTPAESGLLPCVNITMPPAAACQRLRTALASSGCLSLSTKMQLVLAGEVDRPPVAARTASE</sequence>
<evidence type="ECO:0000313" key="3">
    <source>
        <dbReference type="Proteomes" id="UP000271241"/>
    </source>
</evidence>
<protein>
    <submittedName>
        <fullName evidence="2">Uncharacterized protein</fullName>
    </submittedName>
</protein>
<keyword evidence="1" id="KW-1133">Transmembrane helix</keyword>
<accession>A0A4P9XL50</accession>
<organism evidence="2 3">
    <name type="scientific">Thamnocephalis sphaerospora</name>
    <dbReference type="NCBI Taxonomy" id="78915"/>
    <lineage>
        <taxon>Eukaryota</taxon>
        <taxon>Fungi</taxon>
        <taxon>Fungi incertae sedis</taxon>
        <taxon>Zoopagomycota</taxon>
        <taxon>Zoopagomycotina</taxon>
        <taxon>Zoopagomycetes</taxon>
        <taxon>Zoopagales</taxon>
        <taxon>Sigmoideomycetaceae</taxon>
        <taxon>Thamnocephalis</taxon>
    </lineage>
</organism>
<keyword evidence="1" id="KW-0812">Transmembrane</keyword>
<feature type="transmembrane region" description="Helical" evidence="1">
    <location>
        <begin position="214"/>
        <end position="235"/>
    </location>
</feature>
<dbReference type="EMBL" id="KZ992858">
    <property type="protein sequence ID" value="RKP06568.1"/>
    <property type="molecule type" value="Genomic_DNA"/>
</dbReference>
<gene>
    <name evidence="2" type="ORF">THASP1DRAFT_31622</name>
</gene>
<keyword evidence="1" id="KW-0472">Membrane</keyword>
<proteinExistence type="predicted"/>
<feature type="transmembrane region" description="Helical" evidence="1">
    <location>
        <begin position="286"/>
        <end position="309"/>
    </location>
</feature>
<evidence type="ECO:0000256" key="1">
    <source>
        <dbReference type="SAM" id="Phobius"/>
    </source>
</evidence>
<reference evidence="3" key="1">
    <citation type="journal article" date="2018" name="Nat. Microbiol.">
        <title>Leveraging single-cell genomics to expand the fungal tree of life.</title>
        <authorList>
            <person name="Ahrendt S.R."/>
            <person name="Quandt C.A."/>
            <person name="Ciobanu D."/>
            <person name="Clum A."/>
            <person name="Salamov A."/>
            <person name="Andreopoulos B."/>
            <person name="Cheng J.F."/>
            <person name="Woyke T."/>
            <person name="Pelin A."/>
            <person name="Henrissat B."/>
            <person name="Reynolds N.K."/>
            <person name="Benny G.L."/>
            <person name="Smith M.E."/>
            <person name="James T.Y."/>
            <person name="Grigoriev I.V."/>
        </authorList>
    </citation>
    <scope>NUCLEOTIDE SEQUENCE [LARGE SCALE GENOMIC DNA]</scope>
    <source>
        <strain evidence="3">RSA 1356</strain>
    </source>
</reference>
<keyword evidence="3" id="KW-1185">Reference proteome</keyword>
<feature type="transmembrane region" description="Helical" evidence="1">
    <location>
        <begin position="179"/>
        <end position="202"/>
    </location>
</feature>